<keyword evidence="3" id="KW-1185">Reference proteome</keyword>
<dbReference type="Proteomes" id="UP000799536">
    <property type="component" value="Unassembled WGS sequence"/>
</dbReference>
<evidence type="ECO:0000313" key="2">
    <source>
        <dbReference type="EMBL" id="KAF2201345.1"/>
    </source>
</evidence>
<protein>
    <submittedName>
        <fullName evidence="2">Uncharacterized protein</fullName>
    </submittedName>
</protein>
<sequence>MYCPILSEKKHKVQGGHRYRPVAPVLAIPFQSFQLVMTVAYFQMNTVERNAKRSMRRETRRWRARIYS</sequence>
<reference evidence="2" key="1">
    <citation type="journal article" date="2020" name="Stud. Mycol.">
        <title>101 Dothideomycetes genomes: a test case for predicting lifestyles and emergence of pathogens.</title>
        <authorList>
            <person name="Haridas S."/>
            <person name="Albert R."/>
            <person name="Binder M."/>
            <person name="Bloem J."/>
            <person name="Labutti K."/>
            <person name="Salamov A."/>
            <person name="Andreopoulos B."/>
            <person name="Baker S."/>
            <person name="Barry K."/>
            <person name="Bills G."/>
            <person name="Bluhm B."/>
            <person name="Cannon C."/>
            <person name="Castanera R."/>
            <person name="Culley D."/>
            <person name="Daum C."/>
            <person name="Ezra D."/>
            <person name="Gonzalez J."/>
            <person name="Henrissat B."/>
            <person name="Kuo A."/>
            <person name="Liang C."/>
            <person name="Lipzen A."/>
            <person name="Lutzoni F."/>
            <person name="Magnuson J."/>
            <person name="Mondo S."/>
            <person name="Nolan M."/>
            <person name="Ohm R."/>
            <person name="Pangilinan J."/>
            <person name="Park H.-J."/>
            <person name="Ramirez L."/>
            <person name="Alfaro M."/>
            <person name="Sun H."/>
            <person name="Tritt A."/>
            <person name="Yoshinaga Y."/>
            <person name="Zwiers L.-H."/>
            <person name="Turgeon B."/>
            <person name="Goodwin S."/>
            <person name="Spatafora J."/>
            <person name="Crous P."/>
            <person name="Grigoriev I."/>
        </authorList>
    </citation>
    <scope>NUCLEOTIDE SEQUENCE</scope>
    <source>
        <strain evidence="2">ATCC 74209</strain>
    </source>
</reference>
<keyword evidence="1" id="KW-0812">Transmembrane</keyword>
<proteinExistence type="predicted"/>
<organism evidence="2 3">
    <name type="scientific">Delitschia confertaspora ATCC 74209</name>
    <dbReference type="NCBI Taxonomy" id="1513339"/>
    <lineage>
        <taxon>Eukaryota</taxon>
        <taxon>Fungi</taxon>
        <taxon>Dikarya</taxon>
        <taxon>Ascomycota</taxon>
        <taxon>Pezizomycotina</taxon>
        <taxon>Dothideomycetes</taxon>
        <taxon>Pleosporomycetidae</taxon>
        <taxon>Pleosporales</taxon>
        <taxon>Delitschiaceae</taxon>
        <taxon>Delitschia</taxon>
    </lineage>
</organism>
<dbReference type="AlphaFoldDB" id="A0A9P4JLM1"/>
<accession>A0A9P4JLM1</accession>
<name>A0A9P4JLM1_9PLEO</name>
<evidence type="ECO:0000313" key="3">
    <source>
        <dbReference type="Proteomes" id="UP000799536"/>
    </source>
</evidence>
<keyword evidence="1" id="KW-1133">Transmembrane helix</keyword>
<gene>
    <name evidence="2" type="ORF">GQ43DRAFT_440677</name>
</gene>
<comment type="caution">
    <text evidence="2">The sequence shown here is derived from an EMBL/GenBank/DDBJ whole genome shotgun (WGS) entry which is preliminary data.</text>
</comment>
<evidence type="ECO:0000256" key="1">
    <source>
        <dbReference type="SAM" id="Phobius"/>
    </source>
</evidence>
<dbReference type="EMBL" id="ML993980">
    <property type="protein sequence ID" value="KAF2201345.1"/>
    <property type="molecule type" value="Genomic_DNA"/>
</dbReference>
<keyword evidence="1" id="KW-0472">Membrane</keyword>
<feature type="transmembrane region" description="Helical" evidence="1">
    <location>
        <begin position="21"/>
        <end position="42"/>
    </location>
</feature>